<dbReference type="SUPFAM" id="SSF52540">
    <property type="entry name" value="P-loop containing nucleoside triphosphate hydrolases"/>
    <property type="match status" value="2"/>
</dbReference>
<feature type="chain" id="PRO_5043007524" description="AAA+ ATPase domain-containing protein" evidence="5">
    <location>
        <begin position="16"/>
        <end position="1101"/>
    </location>
</feature>
<dbReference type="InterPro" id="IPR041569">
    <property type="entry name" value="AAA_lid_3"/>
</dbReference>
<dbReference type="PANTHER" id="PTHR23077:SF27">
    <property type="entry name" value="ATPASE FAMILY GENE 2 PROTEIN HOMOLOG A"/>
    <property type="match status" value="1"/>
</dbReference>
<feature type="domain" description="AAA+ ATPase" evidence="6">
    <location>
        <begin position="823"/>
        <end position="961"/>
    </location>
</feature>
<feature type="compositionally biased region" description="Low complexity" evidence="4">
    <location>
        <begin position="62"/>
        <end position="77"/>
    </location>
</feature>
<dbReference type="GO" id="GO:0005524">
    <property type="term" value="F:ATP binding"/>
    <property type="evidence" value="ECO:0007669"/>
    <property type="project" value="UniProtKB-KW"/>
</dbReference>
<dbReference type="AlphaFoldDB" id="A0AAN9LI48"/>
<dbReference type="Pfam" id="PF17862">
    <property type="entry name" value="AAA_lid_3"/>
    <property type="match status" value="2"/>
</dbReference>
<feature type="region of interest" description="Disordered" evidence="4">
    <location>
        <begin position="40"/>
        <end position="77"/>
    </location>
</feature>
<dbReference type="FunFam" id="3.40.50.300:FF:000661">
    <property type="entry name" value="calmodulin-interacting protein 111 isoform X1"/>
    <property type="match status" value="1"/>
</dbReference>
<dbReference type="Gene3D" id="1.10.8.60">
    <property type="match status" value="2"/>
</dbReference>
<evidence type="ECO:0000259" key="6">
    <source>
        <dbReference type="SMART" id="SM00382"/>
    </source>
</evidence>
<dbReference type="Gene3D" id="3.40.50.300">
    <property type="entry name" value="P-loop containing nucleotide triphosphate hydrolases"/>
    <property type="match status" value="2"/>
</dbReference>
<feature type="compositionally biased region" description="Basic residues" evidence="4">
    <location>
        <begin position="51"/>
        <end position="60"/>
    </location>
</feature>
<evidence type="ECO:0000313" key="7">
    <source>
        <dbReference type="EMBL" id="KAK7336417.1"/>
    </source>
</evidence>
<dbReference type="Pfam" id="PF26429">
    <property type="entry name" value="DPBB_CI111"/>
    <property type="match status" value="1"/>
</dbReference>
<dbReference type="InterPro" id="IPR003960">
    <property type="entry name" value="ATPase_AAA_CS"/>
</dbReference>
<dbReference type="FunFam" id="3.40.50.300:FF:001406">
    <property type="entry name" value="Putative vesicular transport protein (CDC48)"/>
    <property type="match status" value="1"/>
</dbReference>
<dbReference type="GO" id="GO:0016887">
    <property type="term" value="F:ATP hydrolysis activity"/>
    <property type="evidence" value="ECO:0007669"/>
    <property type="project" value="InterPro"/>
</dbReference>
<dbReference type="PANTHER" id="PTHR23077">
    <property type="entry name" value="AAA-FAMILY ATPASE"/>
    <property type="match status" value="1"/>
</dbReference>
<evidence type="ECO:0000256" key="2">
    <source>
        <dbReference type="ARBA" id="ARBA00022741"/>
    </source>
</evidence>
<keyword evidence="5" id="KW-0732">Signal</keyword>
<dbReference type="InterPro" id="IPR050168">
    <property type="entry name" value="AAA_ATPase_domain"/>
</dbReference>
<evidence type="ECO:0000256" key="3">
    <source>
        <dbReference type="ARBA" id="ARBA00022840"/>
    </source>
</evidence>
<dbReference type="InterPro" id="IPR003593">
    <property type="entry name" value="AAA+_ATPase"/>
</dbReference>
<dbReference type="EMBL" id="JAYMYQ010000004">
    <property type="protein sequence ID" value="KAK7336417.1"/>
    <property type="molecule type" value="Genomic_DNA"/>
</dbReference>
<feature type="region of interest" description="Disordered" evidence="4">
    <location>
        <begin position="288"/>
        <end position="311"/>
    </location>
</feature>
<keyword evidence="8" id="KW-1185">Reference proteome</keyword>
<comment type="similarity">
    <text evidence="1">Belongs to the AAA ATPase family.</text>
</comment>
<reference evidence="7 8" key="1">
    <citation type="submission" date="2024-01" db="EMBL/GenBank/DDBJ databases">
        <title>The genomes of 5 underutilized Papilionoideae crops provide insights into root nodulation and disease resistanc.</title>
        <authorList>
            <person name="Jiang F."/>
        </authorList>
    </citation>
    <scope>NUCLEOTIDE SEQUENCE [LARGE SCALE GENOMIC DNA]</scope>
    <source>
        <strain evidence="7">LVBAO_FW01</strain>
        <tissue evidence="7">Leaves</tissue>
    </source>
</reference>
<dbReference type="Proteomes" id="UP001367508">
    <property type="component" value="Unassembled WGS sequence"/>
</dbReference>
<dbReference type="FunFam" id="1.10.8.60:FF:000158">
    <property type="entry name" value="Calmodulin-interacting protein 111"/>
    <property type="match status" value="1"/>
</dbReference>
<keyword evidence="3" id="KW-0067">ATP-binding</keyword>
<dbReference type="FunFam" id="1.10.8.60:FF:000038">
    <property type="entry name" value="spermatogenesis-associated protein 5-like protein 1"/>
    <property type="match status" value="1"/>
</dbReference>
<dbReference type="CDD" id="cd19503">
    <property type="entry name" value="RecA-like_CDC48_NLV2_r1-like"/>
    <property type="match status" value="1"/>
</dbReference>
<name>A0AAN9LI48_CANGL</name>
<protein>
    <recommendedName>
        <fullName evidence="6">AAA+ ATPase domain-containing protein</fullName>
    </recommendedName>
</protein>
<accession>A0AAN9LI48</accession>
<dbReference type="PROSITE" id="PS00674">
    <property type="entry name" value="AAA"/>
    <property type="match status" value="1"/>
</dbReference>
<evidence type="ECO:0000256" key="4">
    <source>
        <dbReference type="SAM" id="MobiDB-lite"/>
    </source>
</evidence>
<dbReference type="SMART" id="SM00382">
    <property type="entry name" value="AAA"/>
    <property type="match status" value="2"/>
</dbReference>
<evidence type="ECO:0000313" key="8">
    <source>
        <dbReference type="Proteomes" id="UP001367508"/>
    </source>
</evidence>
<dbReference type="GO" id="GO:0009507">
    <property type="term" value="C:chloroplast"/>
    <property type="evidence" value="ECO:0007669"/>
    <property type="project" value="TreeGrafter"/>
</dbReference>
<organism evidence="7 8">
    <name type="scientific">Canavalia gladiata</name>
    <name type="common">Sword bean</name>
    <name type="synonym">Dolichos gladiatus</name>
    <dbReference type="NCBI Taxonomy" id="3824"/>
    <lineage>
        <taxon>Eukaryota</taxon>
        <taxon>Viridiplantae</taxon>
        <taxon>Streptophyta</taxon>
        <taxon>Embryophyta</taxon>
        <taxon>Tracheophyta</taxon>
        <taxon>Spermatophyta</taxon>
        <taxon>Magnoliopsida</taxon>
        <taxon>eudicotyledons</taxon>
        <taxon>Gunneridae</taxon>
        <taxon>Pentapetalae</taxon>
        <taxon>rosids</taxon>
        <taxon>fabids</taxon>
        <taxon>Fabales</taxon>
        <taxon>Fabaceae</taxon>
        <taxon>Papilionoideae</taxon>
        <taxon>50 kb inversion clade</taxon>
        <taxon>NPAAA clade</taxon>
        <taxon>indigoferoid/millettioid clade</taxon>
        <taxon>Phaseoleae</taxon>
        <taxon>Canavalia</taxon>
    </lineage>
</organism>
<proteinExistence type="inferred from homology"/>
<gene>
    <name evidence="7" type="ORF">VNO77_16958</name>
</gene>
<evidence type="ECO:0000256" key="1">
    <source>
        <dbReference type="ARBA" id="ARBA00006914"/>
    </source>
</evidence>
<dbReference type="CDD" id="cd19511">
    <property type="entry name" value="RecA-like_CDC48_r2-like"/>
    <property type="match status" value="1"/>
</dbReference>
<dbReference type="InterPro" id="IPR058958">
    <property type="entry name" value="DPBB_CI111"/>
</dbReference>
<keyword evidence="2" id="KW-0547">Nucleotide-binding</keyword>
<dbReference type="InterPro" id="IPR003959">
    <property type="entry name" value="ATPase_AAA_core"/>
</dbReference>
<comment type="caution">
    <text evidence="7">The sequence shown here is derived from an EMBL/GenBank/DDBJ whole genome shotgun (WGS) entry which is preliminary data.</text>
</comment>
<dbReference type="InterPro" id="IPR027417">
    <property type="entry name" value="P-loop_NTPase"/>
</dbReference>
<feature type="domain" description="AAA+ ATPase" evidence="6">
    <location>
        <begin position="494"/>
        <end position="630"/>
    </location>
</feature>
<sequence length="1101" mass="119937">MTYIVFFYLIIKCSALHISFSWKNAKCSQHFKFTLKNKEKTVSQKMPSNSKQKKQSKAHSRLQSSSSSTSTPSETLQPEHLVSLCEEASRKFPLLISNSAFVGEITHVDDDTVPISKGSRIWLSEPSMLSSSLAPGSIVSVSIPSSGRRSTQLHSFPLVSLANQCVKCYGLETSNASDDDAGTYFALATVFPSSKVLKNGVRLSSNLSYTMGSPPLGTKLFVHLLQKKYLSSLANGSNEFHSAEKNCLPIYNCEELYLQLVHSKNGLPQETNNLPLLELSKAKSHVQSENDIVASPKTPSHGSKLSNASGLSSPVFEDSASSVPNQNIQSVTSFDVSLALRDESAKKLLQTSATSWLYSRYLLLGNLVNVPMFSELCFFQVIGAKEVPVTGSDHYPSNGSSNLCSQESDIAENVNQAFAVNYETKVFLSLPSNAASEEPILKDLSSVKLKHKVANDNISDNITKLGGLSKEYALLKDIISSSVKNALSSFGLRTTRGVLLHGPPGTGKTSLAQLCARDVGVKFSPINGPEIVSQYHGESEQALHEVFDSATQAAPAVIFIDELDAIAPARKDGGEELSQRLVATLLNLMDGISRTEGLLVIAATNRPDHIEPALRRPGRFDKEIEIGVPSPKQRSDILLTLLSEMDHSLSQLQIEHLATVTHGFVGADLAALCNEAALICLRRYANFKKIYDSCSDNPTEQSTLVDSATSSIDHSGASTSSVSDMSVASSLVLPSCMMGTTSEIMEINPDNGEEKQILKVSFEDFQKARTKIRPSAMREVILEVPKVNWEDVGGQKEVKAQLMEAVEWPQKHHEAFNRIGTCPPTGVLMFGPPGCSKTLMARAVASEAGLNFLAVKGPELFSKWVGESEKAVRSLFAKARANAPSIVFFDEIDSLAVTRGKESDGVSVSDRVMSQLLVELDGLHQRVNVTVIAATNRPDKIDPALLRPGRFDRLLYVGPPNEMDREEIFHIHLRKIPCGSDVSIKELAQLTDGCTGADISLICREAAVAAIEESLDASVITVKHLKMAIKQIQPSEVHSYQKLSAKFQRAVHCCDVKDELSHMHSNSASAWFNIWKFIKSCTLFLYQIPAVIFNLRTAGGS</sequence>
<feature type="compositionally biased region" description="Polar residues" evidence="4">
    <location>
        <begin position="297"/>
        <end position="311"/>
    </location>
</feature>
<feature type="signal peptide" evidence="5">
    <location>
        <begin position="1"/>
        <end position="15"/>
    </location>
</feature>
<evidence type="ECO:0000256" key="5">
    <source>
        <dbReference type="SAM" id="SignalP"/>
    </source>
</evidence>
<dbReference type="Pfam" id="PF00004">
    <property type="entry name" value="AAA"/>
    <property type="match status" value="2"/>
</dbReference>